<feature type="compositionally biased region" description="Basic and acidic residues" evidence="1">
    <location>
        <begin position="90"/>
        <end position="102"/>
    </location>
</feature>
<proteinExistence type="predicted"/>
<evidence type="ECO:0000313" key="3">
    <source>
        <dbReference type="Proteomes" id="UP000027195"/>
    </source>
</evidence>
<organism evidence="2 3">
    <name type="scientific">Botryobasidium botryosum (strain FD-172 SS1)</name>
    <dbReference type="NCBI Taxonomy" id="930990"/>
    <lineage>
        <taxon>Eukaryota</taxon>
        <taxon>Fungi</taxon>
        <taxon>Dikarya</taxon>
        <taxon>Basidiomycota</taxon>
        <taxon>Agaricomycotina</taxon>
        <taxon>Agaricomycetes</taxon>
        <taxon>Cantharellales</taxon>
        <taxon>Botryobasidiaceae</taxon>
        <taxon>Botryobasidium</taxon>
    </lineage>
</organism>
<dbReference type="STRING" id="930990.A0A067MK17"/>
<gene>
    <name evidence="2" type="ORF">BOTBODRAFT_431970</name>
</gene>
<keyword evidence="3" id="KW-1185">Reference proteome</keyword>
<protein>
    <submittedName>
        <fullName evidence="2">Uncharacterized protein</fullName>
    </submittedName>
</protein>
<dbReference type="OrthoDB" id="3068835at2759"/>
<dbReference type="PANTHER" id="PTHR38887">
    <property type="entry name" value="CHROMOSOME 21, WHOLE GENOME SHOTGUN SEQUENCE"/>
    <property type="match status" value="1"/>
</dbReference>
<evidence type="ECO:0000313" key="2">
    <source>
        <dbReference type="EMBL" id="KDQ11896.1"/>
    </source>
</evidence>
<dbReference type="Proteomes" id="UP000027195">
    <property type="component" value="Unassembled WGS sequence"/>
</dbReference>
<dbReference type="EMBL" id="KL198054">
    <property type="protein sequence ID" value="KDQ11896.1"/>
    <property type="molecule type" value="Genomic_DNA"/>
</dbReference>
<dbReference type="AlphaFoldDB" id="A0A067MK17"/>
<dbReference type="PANTHER" id="PTHR38887:SF1">
    <property type="entry name" value="RAS MODIFICATION PROTEIN ERF4"/>
    <property type="match status" value="1"/>
</dbReference>
<sequence length="275" mass="29714">MFSQEKRPNSEESRVSRNPFLSPQFSASSTPNLDGNRDDRISMHSSSSAYPECPPPPYVPPSGTRRLSQSSNPFAAGPSSGSYEPARSLDVTRARPTSDRKQSPTPPMAERGYFLSQSYPSLSFNPPSGPPPSHYAPSHYSPSPYPPHPYPPSPATPSSYPPSPYPSSPYPTQTYTPSSYGQPNAVNAVPILLPQRRPGDVHRGFVMAYPPVLASAGIDAPTWFEFMEAYNKSLQVSSSVRAVQAGTAVAGLIPLAGLQVLSKPPIWPLRVYAGR</sequence>
<feature type="compositionally biased region" description="Basic and acidic residues" evidence="1">
    <location>
        <begin position="1"/>
        <end position="15"/>
    </location>
</feature>
<reference evidence="3" key="1">
    <citation type="journal article" date="2014" name="Proc. Natl. Acad. Sci. U.S.A.">
        <title>Extensive sampling of basidiomycete genomes demonstrates inadequacy of the white-rot/brown-rot paradigm for wood decay fungi.</title>
        <authorList>
            <person name="Riley R."/>
            <person name="Salamov A.A."/>
            <person name="Brown D.W."/>
            <person name="Nagy L.G."/>
            <person name="Floudas D."/>
            <person name="Held B.W."/>
            <person name="Levasseur A."/>
            <person name="Lombard V."/>
            <person name="Morin E."/>
            <person name="Otillar R."/>
            <person name="Lindquist E.A."/>
            <person name="Sun H."/>
            <person name="LaButti K.M."/>
            <person name="Schmutz J."/>
            <person name="Jabbour D."/>
            <person name="Luo H."/>
            <person name="Baker S.E."/>
            <person name="Pisabarro A.G."/>
            <person name="Walton J.D."/>
            <person name="Blanchette R.A."/>
            <person name="Henrissat B."/>
            <person name="Martin F."/>
            <person name="Cullen D."/>
            <person name="Hibbett D.S."/>
            <person name="Grigoriev I.V."/>
        </authorList>
    </citation>
    <scope>NUCLEOTIDE SEQUENCE [LARGE SCALE GENOMIC DNA]</scope>
    <source>
        <strain evidence="3">FD-172 SS1</strain>
    </source>
</reference>
<feature type="region of interest" description="Disordered" evidence="1">
    <location>
        <begin position="1"/>
        <end position="177"/>
    </location>
</feature>
<dbReference type="InParanoid" id="A0A067MK17"/>
<name>A0A067MK17_BOTB1</name>
<dbReference type="HOGENOM" id="CLU_1011909_0_0_1"/>
<feature type="compositionally biased region" description="Polar residues" evidence="1">
    <location>
        <begin position="19"/>
        <end position="33"/>
    </location>
</feature>
<feature type="compositionally biased region" description="Pro residues" evidence="1">
    <location>
        <begin position="143"/>
        <end position="169"/>
    </location>
</feature>
<evidence type="ECO:0000256" key="1">
    <source>
        <dbReference type="SAM" id="MobiDB-lite"/>
    </source>
</evidence>
<dbReference type="PRINTS" id="PR01217">
    <property type="entry name" value="PRICHEXTENSN"/>
</dbReference>
<accession>A0A067MK17</accession>
<feature type="compositionally biased region" description="Polar residues" evidence="1">
    <location>
        <begin position="115"/>
        <end position="125"/>
    </location>
</feature>
<dbReference type="InterPro" id="IPR053221">
    <property type="entry name" value="Burnettramic_acid_biosynth"/>
</dbReference>